<dbReference type="EMBL" id="CP014859">
    <property type="protein sequence ID" value="AOS62905.1"/>
    <property type="molecule type" value="Genomic_DNA"/>
</dbReference>
<evidence type="ECO:0000313" key="2">
    <source>
        <dbReference type="Proteomes" id="UP000095210"/>
    </source>
</evidence>
<evidence type="ECO:0000313" key="1">
    <source>
        <dbReference type="EMBL" id="AOS62905.1"/>
    </source>
</evidence>
<reference evidence="2" key="1">
    <citation type="submission" date="2016-03" db="EMBL/GenBank/DDBJ databases">
        <title>Complete genome sequence of the type strain Actinoalloteichus hymeniacidonis DSM 45092.</title>
        <authorList>
            <person name="Schaffert L."/>
            <person name="Albersmeier A."/>
            <person name="Winkler A."/>
            <person name="Kalinowski J."/>
            <person name="Zotchev S."/>
            <person name="Ruckert C."/>
        </authorList>
    </citation>
    <scope>NUCLEOTIDE SEQUENCE [LARGE SCALE GENOMIC DNA]</scope>
    <source>
        <strain evidence="2">HPA177(T) (DSM 45092(T))</strain>
    </source>
</reference>
<protein>
    <submittedName>
        <fullName evidence="1">Polyketide synthesis cyclase</fullName>
    </submittedName>
</protein>
<dbReference type="InterPro" id="IPR038474">
    <property type="entry name" value="Polyketide_synth_cyclase_sf"/>
</dbReference>
<dbReference type="Proteomes" id="UP000095210">
    <property type="component" value="Chromosome"/>
</dbReference>
<dbReference type="GO" id="GO:0030639">
    <property type="term" value="P:polyketide biosynthetic process"/>
    <property type="evidence" value="ECO:0007669"/>
    <property type="project" value="InterPro"/>
</dbReference>
<organism evidence="1 2">
    <name type="scientific">Actinoalloteichus hymeniacidonis</name>
    <dbReference type="NCBI Taxonomy" id="340345"/>
    <lineage>
        <taxon>Bacteria</taxon>
        <taxon>Bacillati</taxon>
        <taxon>Actinomycetota</taxon>
        <taxon>Actinomycetes</taxon>
        <taxon>Pseudonocardiales</taxon>
        <taxon>Pseudonocardiaceae</taxon>
        <taxon>Actinoalloteichus</taxon>
    </lineage>
</organism>
<gene>
    <name evidence="1" type="ORF">TL08_10455</name>
</gene>
<proteinExistence type="predicted"/>
<dbReference type="InterPro" id="IPR006765">
    <property type="entry name" value="Polyketide_synth_cyclase"/>
</dbReference>
<dbReference type="KEGG" id="ahm:TL08_10455"/>
<keyword evidence="2" id="KW-1185">Reference proteome</keyword>
<name>A0AAC9HP64_9PSEU</name>
<dbReference type="Gene3D" id="3.30.70.1090">
    <property type="entry name" value="Dimeric alpha+beta barrel"/>
    <property type="match status" value="1"/>
</dbReference>
<dbReference type="SUPFAM" id="SSF54909">
    <property type="entry name" value="Dimeric alpha+beta barrel"/>
    <property type="match status" value="1"/>
</dbReference>
<dbReference type="Pfam" id="PF04673">
    <property type="entry name" value="Cyclase_polyket"/>
    <property type="match status" value="1"/>
</dbReference>
<sequence>MHRTLIVAKLKTDDPAAIAQVFAESDATDLPRMVGVARRTLFNFHDLYFHLVEAAHDIQPDLYKARSHPLYRDINDRLSELVSPYDPGWREPRDAMASPFYVWTSEHGRIA</sequence>
<dbReference type="InterPro" id="IPR011008">
    <property type="entry name" value="Dimeric_a/b-barrel"/>
</dbReference>
<dbReference type="AlphaFoldDB" id="A0AAC9HP64"/>
<dbReference type="RefSeq" id="WP_069853536.1">
    <property type="nucleotide sequence ID" value="NZ_CP014859.1"/>
</dbReference>
<accession>A0AAC9HP64</accession>